<accession>A0A453R5A4</accession>
<dbReference type="Gramene" id="AET7Gv20465600.1">
    <property type="protein sequence ID" value="AET7Gv20465600.1"/>
    <property type="gene ID" value="AET7Gv20465600"/>
</dbReference>
<reference evidence="1" key="4">
    <citation type="submission" date="2019-03" db="UniProtKB">
        <authorList>
            <consortium name="EnsemblPlants"/>
        </authorList>
    </citation>
    <scope>IDENTIFICATION</scope>
</reference>
<reference evidence="2" key="2">
    <citation type="journal article" date="2017" name="Nat. Plants">
        <title>The Aegilops tauschii genome reveals multiple impacts of transposons.</title>
        <authorList>
            <person name="Zhao G."/>
            <person name="Zou C."/>
            <person name="Li K."/>
            <person name="Wang K."/>
            <person name="Li T."/>
            <person name="Gao L."/>
            <person name="Zhang X."/>
            <person name="Wang H."/>
            <person name="Yang Z."/>
            <person name="Liu X."/>
            <person name="Jiang W."/>
            <person name="Mao L."/>
            <person name="Kong X."/>
            <person name="Jiao Y."/>
            <person name="Jia J."/>
        </authorList>
    </citation>
    <scope>NUCLEOTIDE SEQUENCE [LARGE SCALE GENOMIC DNA]</scope>
    <source>
        <strain evidence="2">cv. AL8/78</strain>
    </source>
</reference>
<reference evidence="1" key="5">
    <citation type="journal article" date="2021" name="G3 (Bethesda)">
        <title>Aegilops tauschii genome assembly Aet v5.0 features greater sequence contiguity and improved annotation.</title>
        <authorList>
            <person name="Wang L."/>
            <person name="Zhu T."/>
            <person name="Rodriguez J.C."/>
            <person name="Deal K.R."/>
            <person name="Dubcovsky J."/>
            <person name="McGuire P.E."/>
            <person name="Lux T."/>
            <person name="Spannagl M."/>
            <person name="Mayer K.F.X."/>
            <person name="Baldrich P."/>
            <person name="Meyers B.C."/>
            <person name="Huo N."/>
            <person name="Gu Y.Q."/>
            <person name="Zhou H."/>
            <person name="Devos K.M."/>
            <person name="Bennetzen J.L."/>
            <person name="Unver T."/>
            <person name="Budak H."/>
            <person name="Gulick P.J."/>
            <person name="Galiba G."/>
            <person name="Kalapos B."/>
            <person name="Nelson D.R."/>
            <person name="Li P."/>
            <person name="You F.M."/>
            <person name="Luo M.C."/>
            <person name="Dvorak J."/>
        </authorList>
    </citation>
    <scope>NUCLEOTIDE SEQUENCE [LARGE SCALE GENOMIC DNA]</scope>
    <source>
        <strain evidence="1">cv. AL8/78</strain>
    </source>
</reference>
<reference evidence="1" key="3">
    <citation type="journal article" date="2017" name="Nature">
        <title>Genome sequence of the progenitor of the wheat D genome Aegilops tauschii.</title>
        <authorList>
            <person name="Luo M.C."/>
            <person name="Gu Y.Q."/>
            <person name="Puiu D."/>
            <person name="Wang H."/>
            <person name="Twardziok S.O."/>
            <person name="Deal K.R."/>
            <person name="Huo N."/>
            <person name="Zhu T."/>
            <person name="Wang L."/>
            <person name="Wang Y."/>
            <person name="McGuire P.E."/>
            <person name="Liu S."/>
            <person name="Long H."/>
            <person name="Ramasamy R.K."/>
            <person name="Rodriguez J.C."/>
            <person name="Van S.L."/>
            <person name="Yuan L."/>
            <person name="Wang Z."/>
            <person name="Xia Z."/>
            <person name="Xiao L."/>
            <person name="Anderson O.D."/>
            <person name="Ouyang S."/>
            <person name="Liang Y."/>
            <person name="Zimin A.V."/>
            <person name="Pertea G."/>
            <person name="Qi P."/>
            <person name="Bennetzen J.L."/>
            <person name="Dai X."/>
            <person name="Dawson M.W."/>
            <person name="Muller H.G."/>
            <person name="Kugler K."/>
            <person name="Rivarola-Duarte L."/>
            <person name="Spannagl M."/>
            <person name="Mayer K.F.X."/>
            <person name="Lu F.H."/>
            <person name="Bevan M.W."/>
            <person name="Leroy P."/>
            <person name="Li P."/>
            <person name="You F.M."/>
            <person name="Sun Q."/>
            <person name="Liu Z."/>
            <person name="Lyons E."/>
            <person name="Wicker T."/>
            <person name="Salzberg S.L."/>
            <person name="Devos K.M."/>
            <person name="Dvorak J."/>
        </authorList>
    </citation>
    <scope>NUCLEOTIDE SEQUENCE [LARGE SCALE GENOMIC DNA]</scope>
    <source>
        <strain evidence="1">cv. AL8/78</strain>
    </source>
</reference>
<reference evidence="2" key="1">
    <citation type="journal article" date="2014" name="Science">
        <title>Ancient hybridizations among the ancestral genomes of bread wheat.</title>
        <authorList>
            <consortium name="International Wheat Genome Sequencing Consortium,"/>
            <person name="Marcussen T."/>
            <person name="Sandve S.R."/>
            <person name="Heier L."/>
            <person name="Spannagl M."/>
            <person name="Pfeifer M."/>
            <person name="Jakobsen K.S."/>
            <person name="Wulff B.B."/>
            <person name="Steuernagel B."/>
            <person name="Mayer K.F."/>
            <person name="Olsen O.A."/>
        </authorList>
    </citation>
    <scope>NUCLEOTIDE SEQUENCE [LARGE SCALE GENOMIC DNA]</scope>
    <source>
        <strain evidence="2">cv. AL8/78</strain>
    </source>
</reference>
<sequence length="90" mass="10105">MNFPAACSPLVHQFLRFPAALRNGAEIELYIVLQNSSEGVTEALPLIVKRTHCLSMPLHKLFNFFSLLGADIFGLSYLKPCRNTRLLCLL</sequence>
<keyword evidence="2" id="KW-1185">Reference proteome</keyword>
<evidence type="ECO:0000313" key="2">
    <source>
        <dbReference type="Proteomes" id="UP000015105"/>
    </source>
</evidence>
<dbReference type="AlphaFoldDB" id="A0A453R5A4"/>
<name>A0A453R5A4_AEGTS</name>
<proteinExistence type="predicted"/>
<organism evidence="1 2">
    <name type="scientific">Aegilops tauschii subsp. strangulata</name>
    <name type="common">Goatgrass</name>
    <dbReference type="NCBI Taxonomy" id="200361"/>
    <lineage>
        <taxon>Eukaryota</taxon>
        <taxon>Viridiplantae</taxon>
        <taxon>Streptophyta</taxon>
        <taxon>Embryophyta</taxon>
        <taxon>Tracheophyta</taxon>
        <taxon>Spermatophyta</taxon>
        <taxon>Magnoliopsida</taxon>
        <taxon>Liliopsida</taxon>
        <taxon>Poales</taxon>
        <taxon>Poaceae</taxon>
        <taxon>BOP clade</taxon>
        <taxon>Pooideae</taxon>
        <taxon>Triticodae</taxon>
        <taxon>Triticeae</taxon>
        <taxon>Triticinae</taxon>
        <taxon>Aegilops</taxon>
    </lineage>
</organism>
<evidence type="ECO:0000313" key="1">
    <source>
        <dbReference type="EnsemblPlants" id="AET7Gv20465600.1"/>
    </source>
</evidence>
<dbReference type="EnsemblPlants" id="AET7Gv20465600.1">
    <property type="protein sequence ID" value="AET7Gv20465600.1"/>
    <property type="gene ID" value="AET7Gv20465600"/>
</dbReference>
<dbReference type="Proteomes" id="UP000015105">
    <property type="component" value="Chromosome 7D"/>
</dbReference>
<protein>
    <submittedName>
        <fullName evidence="1">Uncharacterized protein</fullName>
    </submittedName>
</protein>